<reference evidence="4 5" key="1">
    <citation type="journal article" date="2018" name="PLoS ONE">
        <title>The draft genome of Kipferlia bialata reveals reductive genome evolution in fornicate parasites.</title>
        <authorList>
            <person name="Tanifuji G."/>
            <person name="Takabayashi S."/>
            <person name="Kume K."/>
            <person name="Takagi M."/>
            <person name="Nakayama T."/>
            <person name="Kamikawa R."/>
            <person name="Inagaki Y."/>
            <person name="Hashimoto T."/>
        </authorList>
    </citation>
    <scope>NUCLEOTIDE SEQUENCE [LARGE SCALE GENOMIC DNA]</scope>
    <source>
        <strain evidence="4">NY0173</strain>
    </source>
</reference>
<protein>
    <recommendedName>
        <fullName evidence="3">RING-type domain-containing protein</fullName>
    </recommendedName>
</protein>
<keyword evidence="5" id="KW-1185">Reference proteome</keyword>
<dbReference type="SUPFAM" id="SSF57850">
    <property type="entry name" value="RING/U-box"/>
    <property type="match status" value="1"/>
</dbReference>
<dbReference type="PROSITE" id="PS50089">
    <property type="entry name" value="ZF_RING_2"/>
    <property type="match status" value="1"/>
</dbReference>
<accession>A0A9K3GDY7</accession>
<evidence type="ECO:0000313" key="5">
    <source>
        <dbReference type="Proteomes" id="UP000265618"/>
    </source>
</evidence>
<gene>
    <name evidence="4" type="ORF">KIPB_001138</name>
</gene>
<keyword evidence="1" id="KW-0863">Zinc-finger</keyword>
<evidence type="ECO:0000259" key="3">
    <source>
        <dbReference type="PROSITE" id="PS50089"/>
    </source>
</evidence>
<dbReference type="Proteomes" id="UP000265618">
    <property type="component" value="Unassembled WGS sequence"/>
</dbReference>
<evidence type="ECO:0000313" key="4">
    <source>
        <dbReference type="EMBL" id="GIQ80354.1"/>
    </source>
</evidence>
<proteinExistence type="predicted"/>
<comment type="caution">
    <text evidence="4">The sequence shown here is derived from an EMBL/GenBank/DDBJ whole genome shotgun (WGS) entry which is preliminary data.</text>
</comment>
<evidence type="ECO:0000256" key="1">
    <source>
        <dbReference type="PROSITE-ProRule" id="PRU00175"/>
    </source>
</evidence>
<dbReference type="AlphaFoldDB" id="A0A9K3GDY7"/>
<dbReference type="InterPro" id="IPR001841">
    <property type="entry name" value="Znf_RING"/>
</dbReference>
<keyword evidence="1" id="KW-0862">Zinc</keyword>
<evidence type="ECO:0000256" key="2">
    <source>
        <dbReference type="SAM" id="MobiDB-lite"/>
    </source>
</evidence>
<sequence length="331" mass="38721">MKTLQPDAIICEGEGKGLTRWTAVDVPIETPEWDWRKRPASTPLIFTHPDVKLVPSDWGVVYAIVETMTIDFGEDTLVYDDFDVYVLALDTLRWRMVEQREGVRFTWFSRVFVKTGCIPLVKYMSYKKGDPPRAVVPEASLKCSICSDGRPVCGMVHSSFDWSITACGHTFHTTCIQCALRERERCPTCNHILRRLTYGSLTEVYTETVRDREWKEEIEYLLDLEVSLRLRECDWLPEVMERDAARRRGESLPDPEWRARRAQVALERSWVRKEAEARGDGGEFREMMERERERRAAAKAVRLEEQRERERERERRGAAMKARVEGYLLLH</sequence>
<feature type="domain" description="RING-type" evidence="3">
    <location>
        <begin position="143"/>
        <end position="190"/>
    </location>
</feature>
<keyword evidence="1" id="KW-0479">Metal-binding</keyword>
<dbReference type="EMBL" id="BDIP01000152">
    <property type="protein sequence ID" value="GIQ80354.1"/>
    <property type="molecule type" value="Genomic_DNA"/>
</dbReference>
<feature type="compositionally biased region" description="Basic and acidic residues" evidence="2">
    <location>
        <begin position="298"/>
        <end position="317"/>
    </location>
</feature>
<organism evidence="4 5">
    <name type="scientific">Kipferlia bialata</name>
    <dbReference type="NCBI Taxonomy" id="797122"/>
    <lineage>
        <taxon>Eukaryota</taxon>
        <taxon>Metamonada</taxon>
        <taxon>Carpediemonas-like organisms</taxon>
        <taxon>Kipferlia</taxon>
    </lineage>
</organism>
<dbReference type="OrthoDB" id="8056377at2759"/>
<feature type="region of interest" description="Disordered" evidence="2">
    <location>
        <begin position="298"/>
        <end position="319"/>
    </location>
</feature>
<dbReference type="SMART" id="SM00184">
    <property type="entry name" value="RING"/>
    <property type="match status" value="1"/>
</dbReference>
<name>A0A9K3GDY7_9EUKA</name>
<dbReference type="Gene3D" id="3.30.40.10">
    <property type="entry name" value="Zinc/RING finger domain, C3HC4 (zinc finger)"/>
    <property type="match status" value="1"/>
</dbReference>
<dbReference type="InterPro" id="IPR013083">
    <property type="entry name" value="Znf_RING/FYVE/PHD"/>
</dbReference>
<dbReference type="GO" id="GO:0008270">
    <property type="term" value="F:zinc ion binding"/>
    <property type="evidence" value="ECO:0007669"/>
    <property type="project" value="UniProtKB-KW"/>
</dbReference>